<proteinExistence type="predicted"/>
<organism evidence="2 3">
    <name type="scientific">Teichococcus deserti</name>
    <dbReference type="NCBI Taxonomy" id="1817963"/>
    <lineage>
        <taxon>Bacteria</taxon>
        <taxon>Pseudomonadati</taxon>
        <taxon>Pseudomonadota</taxon>
        <taxon>Alphaproteobacteria</taxon>
        <taxon>Acetobacterales</taxon>
        <taxon>Roseomonadaceae</taxon>
        <taxon>Roseomonas</taxon>
    </lineage>
</organism>
<reference evidence="2 3" key="1">
    <citation type="submission" date="2016-10" db="EMBL/GenBank/DDBJ databases">
        <title>Draft Genome sequence of Roseomonas sp. strain M3.</title>
        <authorList>
            <person name="Subhash Y."/>
            <person name="Lee S."/>
        </authorList>
    </citation>
    <scope>NUCLEOTIDE SEQUENCE [LARGE SCALE GENOMIC DNA]</scope>
    <source>
        <strain evidence="2 3">M3</strain>
    </source>
</reference>
<keyword evidence="3" id="KW-1185">Reference proteome</keyword>
<dbReference type="EMBL" id="MLCO01000059">
    <property type="protein sequence ID" value="ONG55990.1"/>
    <property type="molecule type" value="Genomic_DNA"/>
</dbReference>
<dbReference type="Proteomes" id="UP000188879">
    <property type="component" value="Unassembled WGS sequence"/>
</dbReference>
<accession>A0A1V2H774</accession>
<sequence>MPVAAEDQIARAALAALVEAIDDLIAQGAMAPQLAPGVLHRAIAHLPPHPRGLLSRAARDIPHLQPPKGMRDSLARIAP</sequence>
<protein>
    <submittedName>
        <fullName evidence="2">Uncharacterized protein</fullName>
    </submittedName>
</protein>
<feature type="compositionally biased region" description="Basic and acidic residues" evidence="1">
    <location>
        <begin position="69"/>
        <end position="79"/>
    </location>
</feature>
<name>A0A1V2H774_9PROT</name>
<evidence type="ECO:0000313" key="3">
    <source>
        <dbReference type="Proteomes" id="UP000188879"/>
    </source>
</evidence>
<comment type="caution">
    <text evidence="2">The sequence shown here is derived from an EMBL/GenBank/DDBJ whole genome shotgun (WGS) entry which is preliminary data.</text>
</comment>
<dbReference type="RefSeq" id="WP_076956748.1">
    <property type="nucleotide sequence ID" value="NZ_MLCO01000059.1"/>
</dbReference>
<evidence type="ECO:0000256" key="1">
    <source>
        <dbReference type="SAM" id="MobiDB-lite"/>
    </source>
</evidence>
<evidence type="ECO:0000313" key="2">
    <source>
        <dbReference type="EMBL" id="ONG55990.1"/>
    </source>
</evidence>
<gene>
    <name evidence="2" type="ORF">BKE38_07465</name>
</gene>
<dbReference type="AlphaFoldDB" id="A0A1V2H774"/>
<feature type="region of interest" description="Disordered" evidence="1">
    <location>
        <begin position="58"/>
        <end position="79"/>
    </location>
</feature>